<comment type="caution">
    <text evidence="6">The sequence shown here is derived from an EMBL/GenBank/DDBJ whole genome shotgun (WGS) entry which is preliminary data.</text>
</comment>
<evidence type="ECO:0000259" key="5">
    <source>
        <dbReference type="PROSITE" id="PS50887"/>
    </source>
</evidence>
<proteinExistence type="predicted"/>
<sequence>MPRTILIVDDLATNRIVIKVMLDRAHYNVAQAANAATALDRIADARPDLVLLDMRLSDIDGIAFCKKLKSSPDTADLPVIAISASPDPGARLRALEAGADEVLTKPLNEASLLARVRSLLRARATLEDLTLRRDTHRALGFAEPTARFHGPARIALIAPPRVTRTWRDGLRRVSSDRLIPMRQSEALQLDKGGAAPDLFVIGTDPGCEASGLRLVSELRTRPETRHAALILAAPETAQDSAAMALDLGANDLVTMPVDARELALRIRNQMARLRLERTLRDTLKDGLRLAVTDALTGLHNRHYALPYLARIAARAAKTGEDFAVISIDIDRFKQVNDRHGHAAGDAVLTTVACRLKQAMREIDLVARVGGEEFLLALPQTDRHGAETIAERLRQAVAGHPVALPCGTGEIAVTISIGVAIGRGGGLPDGPTQVDLVRALMQAADRALYAAKAAGRNAVHFSRCAA</sequence>
<dbReference type="GO" id="GO:0052621">
    <property type="term" value="F:diguanylate cyclase activity"/>
    <property type="evidence" value="ECO:0007669"/>
    <property type="project" value="UniProtKB-EC"/>
</dbReference>
<comment type="catalytic activity">
    <reaction evidence="2">
        <text>2 GTP = 3',3'-c-di-GMP + 2 diphosphate</text>
        <dbReference type="Rhea" id="RHEA:24898"/>
        <dbReference type="ChEBI" id="CHEBI:33019"/>
        <dbReference type="ChEBI" id="CHEBI:37565"/>
        <dbReference type="ChEBI" id="CHEBI:58805"/>
        <dbReference type="EC" id="2.7.7.65"/>
    </reaction>
</comment>
<dbReference type="SUPFAM" id="SSF55073">
    <property type="entry name" value="Nucleotide cyclase"/>
    <property type="match status" value="1"/>
</dbReference>
<dbReference type="PROSITE" id="PS50110">
    <property type="entry name" value="RESPONSE_REGULATORY"/>
    <property type="match status" value="1"/>
</dbReference>
<dbReference type="InterPro" id="IPR043128">
    <property type="entry name" value="Rev_trsase/Diguanyl_cyclase"/>
</dbReference>
<evidence type="ECO:0000313" key="7">
    <source>
        <dbReference type="Proteomes" id="UP000295050"/>
    </source>
</evidence>
<dbReference type="CDD" id="cd01949">
    <property type="entry name" value="GGDEF"/>
    <property type="match status" value="1"/>
</dbReference>
<dbReference type="PANTHER" id="PTHR45138">
    <property type="entry name" value="REGULATORY COMPONENTS OF SENSORY TRANSDUCTION SYSTEM"/>
    <property type="match status" value="1"/>
</dbReference>
<dbReference type="NCBIfam" id="TIGR00254">
    <property type="entry name" value="GGDEF"/>
    <property type="match status" value="1"/>
</dbReference>
<dbReference type="FunFam" id="3.30.70.270:FF:000001">
    <property type="entry name" value="Diguanylate cyclase domain protein"/>
    <property type="match status" value="1"/>
</dbReference>
<accession>A0A4R2RDE7</accession>
<name>A0A4R2RDE7_9RHOB</name>
<feature type="domain" description="Response regulatory" evidence="4">
    <location>
        <begin position="4"/>
        <end position="120"/>
    </location>
</feature>
<feature type="modified residue" description="4-aspartylphosphate" evidence="3">
    <location>
        <position position="53"/>
    </location>
</feature>
<dbReference type="GO" id="GO:0000160">
    <property type="term" value="P:phosphorelay signal transduction system"/>
    <property type="evidence" value="ECO:0007669"/>
    <property type="project" value="InterPro"/>
</dbReference>
<feature type="domain" description="GGDEF" evidence="5">
    <location>
        <begin position="320"/>
        <end position="463"/>
    </location>
</feature>
<dbReference type="EMBL" id="SLXU01000007">
    <property type="protein sequence ID" value="TCP60833.1"/>
    <property type="molecule type" value="Genomic_DNA"/>
</dbReference>
<dbReference type="EC" id="2.7.7.65" evidence="1"/>
<keyword evidence="7" id="KW-1185">Reference proteome</keyword>
<dbReference type="SUPFAM" id="SSF52172">
    <property type="entry name" value="CheY-like"/>
    <property type="match status" value="2"/>
</dbReference>
<evidence type="ECO:0000256" key="1">
    <source>
        <dbReference type="ARBA" id="ARBA00012528"/>
    </source>
</evidence>
<protein>
    <recommendedName>
        <fullName evidence="1">diguanylate cyclase</fullName>
        <ecNumber evidence="1">2.7.7.65</ecNumber>
    </recommendedName>
</protein>
<dbReference type="SMART" id="SM00267">
    <property type="entry name" value="GGDEF"/>
    <property type="match status" value="1"/>
</dbReference>
<dbReference type="InterPro" id="IPR050469">
    <property type="entry name" value="Diguanylate_Cyclase"/>
</dbReference>
<dbReference type="GO" id="GO:0005886">
    <property type="term" value="C:plasma membrane"/>
    <property type="evidence" value="ECO:0007669"/>
    <property type="project" value="TreeGrafter"/>
</dbReference>
<evidence type="ECO:0000313" key="6">
    <source>
        <dbReference type="EMBL" id="TCP60833.1"/>
    </source>
</evidence>
<dbReference type="Pfam" id="PF00072">
    <property type="entry name" value="Response_reg"/>
    <property type="match status" value="1"/>
</dbReference>
<dbReference type="InterPro" id="IPR000160">
    <property type="entry name" value="GGDEF_dom"/>
</dbReference>
<dbReference type="Gene3D" id="3.30.70.270">
    <property type="match status" value="1"/>
</dbReference>
<evidence type="ECO:0000259" key="4">
    <source>
        <dbReference type="PROSITE" id="PS50110"/>
    </source>
</evidence>
<gene>
    <name evidence="6" type="ORF">EV663_1077</name>
</gene>
<dbReference type="InterPro" id="IPR029787">
    <property type="entry name" value="Nucleotide_cyclase"/>
</dbReference>
<dbReference type="OrthoDB" id="9812260at2"/>
<evidence type="ECO:0000256" key="2">
    <source>
        <dbReference type="ARBA" id="ARBA00034247"/>
    </source>
</evidence>
<dbReference type="InterPro" id="IPR011006">
    <property type="entry name" value="CheY-like_superfamily"/>
</dbReference>
<reference evidence="6 7" key="1">
    <citation type="submission" date="2019-03" db="EMBL/GenBank/DDBJ databases">
        <title>Genomic Encyclopedia of Type Strains, Phase IV (KMG-IV): sequencing the most valuable type-strain genomes for metagenomic binning, comparative biology and taxonomic classification.</title>
        <authorList>
            <person name="Goeker M."/>
        </authorList>
    </citation>
    <scope>NUCLEOTIDE SEQUENCE [LARGE SCALE GENOMIC DNA]</scope>
    <source>
        <strain evidence="6 7">DSM 24766</strain>
    </source>
</reference>
<evidence type="ECO:0000256" key="3">
    <source>
        <dbReference type="PROSITE-ProRule" id="PRU00169"/>
    </source>
</evidence>
<dbReference type="GO" id="GO:0043709">
    <property type="term" value="P:cell adhesion involved in single-species biofilm formation"/>
    <property type="evidence" value="ECO:0007669"/>
    <property type="project" value="TreeGrafter"/>
</dbReference>
<dbReference type="GO" id="GO:1902201">
    <property type="term" value="P:negative regulation of bacterial-type flagellum-dependent cell motility"/>
    <property type="evidence" value="ECO:0007669"/>
    <property type="project" value="TreeGrafter"/>
</dbReference>
<dbReference type="PANTHER" id="PTHR45138:SF9">
    <property type="entry name" value="DIGUANYLATE CYCLASE DGCM-RELATED"/>
    <property type="match status" value="1"/>
</dbReference>
<organism evidence="6 7">
    <name type="scientific">Rhodovulum bhavnagarense</name>
    <dbReference type="NCBI Taxonomy" id="992286"/>
    <lineage>
        <taxon>Bacteria</taxon>
        <taxon>Pseudomonadati</taxon>
        <taxon>Pseudomonadota</taxon>
        <taxon>Alphaproteobacteria</taxon>
        <taxon>Rhodobacterales</taxon>
        <taxon>Paracoccaceae</taxon>
        <taxon>Rhodovulum</taxon>
    </lineage>
</organism>
<dbReference type="RefSeq" id="WP_132951397.1">
    <property type="nucleotide sequence ID" value="NZ_SLXU01000007.1"/>
</dbReference>
<dbReference type="InterPro" id="IPR001789">
    <property type="entry name" value="Sig_transdc_resp-reg_receiver"/>
</dbReference>
<dbReference type="Gene3D" id="3.40.50.2300">
    <property type="match status" value="1"/>
</dbReference>
<keyword evidence="3" id="KW-0597">Phosphoprotein</keyword>
<dbReference type="Proteomes" id="UP000295050">
    <property type="component" value="Unassembled WGS sequence"/>
</dbReference>
<dbReference type="SMART" id="SM00448">
    <property type="entry name" value="REC"/>
    <property type="match status" value="1"/>
</dbReference>
<dbReference type="Pfam" id="PF00990">
    <property type="entry name" value="GGDEF"/>
    <property type="match status" value="1"/>
</dbReference>
<dbReference type="AlphaFoldDB" id="A0A4R2RDE7"/>
<dbReference type="PROSITE" id="PS50887">
    <property type="entry name" value="GGDEF"/>
    <property type="match status" value="1"/>
</dbReference>